<proteinExistence type="predicted"/>
<protein>
    <submittedName>
        <fullName evidence="2">Uncharacterized protein</fullName>
    </submittedName>
</protein>
<evidence type="ECO:0000313" key="2">
    <source>
        <dbReference type="EMBL" id="SVD40361.1"/>
    </source>
</evidence>
<evidence type="ECO:0000256" key="1">
    <source>
        <dbReference type="SAM" id="MobiDB-lite"/>
    </source>
</evidence>
<accession>A0A382V3B0</accession>
<name>A0A382V3B0_9ZZZZ</name>
<feature type="region of interest" description="Disordered" evidence="1">
    <location>
        <begin position="1"/>
        <end position="23"/>
    </location>
</feature>
<reference evidence="2" key="1">
    <citation type="submission" date="2018-05" db="EMBL/GenBank/DDBJ databases">
        <authorList>
            <person name="Lanie J.A."/>
            <person name="Ng W.-L."/>
            <person name="Kazmierczak K.M."/>
            <person name="Andrzejewski T.M."/>
            <person name="Davidsen T.M."/>
            <person name="Wayne K.J."/>
            <person name="Tettelin H."/>
            <person name="Glass J.I."/>
            <person name="Rusch D."/>
            <person name="Podicherti R."/>
            <person name="Tsui H.-C.T."/>
            <person name="Winkler M.E."/>
        </authorList>
    </citation>
    <scope>NUCLEOTIDE SEQUENCE</scope>
</reference>
<sequence length="46" mass="5127">MDKFDKVVVQESETTQPTVGHSDVDVCPLLVDDRFSQRMYEGGGPI</sequence>
<dbReference type="AlphaFoldDB" id="A0A382V3B0"/>
<gene>
    <name evidence="2" type="ORF">METZ01_LOCUS393215</name>
</gene>
<dbReference type="EMBL" id="UINC01148463">
    <property type="protein sequence ID" value="SVD40361.1"/>
    <property type="molecule type" value="Genomic_DNA"/>
</dbReference>
<organism evidence="2">
    <name type="scientific">marine metagenome</name>
    <dbReference type="NCBI Taxonomy" id="408172"/>
    <lineage>
        <taxon>unclassified sequences</taxon>
        <taxon>metagenomes</taxon>
        <taxon>ecological metagenomes</taxon>
    </lineage>
</organism>